<dbReference type="PANTHER" id="PTHR31025:SF31">
    <property type="entry name" value="SI:CH211-166E11.5"/>
    <property type="match status" value="1"/>
</dbReference>
<evidence type="ECO:0000313" key="1">
    <source>
        <dbReference type="EMBL" id="MEQ2263951.1"/>
    </source>
</evidence>
<dbReference type="Proteomes" id="UP001444071">
    <property type="component" value="Unassembled WGS sequence"/>
</dbReference>
<reference evidence="1 2" key="1">
    <citation type="submission" date="2021-06" db="EMBL/GenBank/DDBJ databases">
        <authorList>
            <person name="Palmer J.M."/>
        </authorList>
    </citation>
    <scope>NUCLEOTIDE SEQUENCE [LARGE SCALE GENOMIC DNA]</scope>
    <source>
        <strain evidence="1 2">XR_2019</strain>
        <tissue evidence="1">Muscle</tissue>
    </source>
</reference>
<protein>
    <submittedName>
        <fullName evidence="1">Uncharacterized protein</fullName>
    </submittedName>
</protein>
<comment type="caution">
    <text evidence="1">The sequence shown here is derived from an EMBL/GenBank/DDBJ whole genome shotgun (WGS) entry which is preliminary data.</text>
</comment>
<dbReference type="EMBL" id="JAHRIM010025246">
    <property type="protein sequence ID" value="MEQ2263951.1"/>
    <property type="molecule type" value="Genomic_DNA"/>
</dbReference>
<feature type="non-terminal residue" evidence="1">
    <location>
        <position position="1"/>
    </location>
</feature>
<evidence type="ECO:0000313" key="2">
    <source>
        <dbReference type="Proteomes" id="UP001444071"/>
    </source>
</evidence>
<proteinExistence type="predicted"/>
<dbReference type="PANTHER" id="PTHR31025">
    <property type="entry name" value="SI:CH211-196P9.1-RELATED"/>
    <property type="match status" value="1"/>
</dbReference>
<gene>
    <name evidence="1" type="ORF">XENORESO_015994</name>
</gene>
<organism evidence="1 2">
    <name type="scientific">Xenotaenia resolanae</name>
    <dbReference type="NCBI Taxonomy" id="208358"/>
    <lineage>
        <taxon>Eukaryota</taxon>
        <taxon>Metazoa</taxon>
        <taxon>Chordata</taxon>
        <taxon>Craniata</taxon>
        <taxon>Vertebrata</taxon>
        <taxon>Euteleostomi</taxon>
        <taxon>Actinopterygii</taxon>
        <taxon>Neopterygii</taxon>
        <taxon>Teleostei</taxon>
        <taxon>Neoteleostei</taxon>
        <taxon>Acanthomorphata</taxon>
        <taxon>Ovalentaria</taxon>
        <taxon>Atherinomorphae</taxon>
        <taxon>Cyprinodontiformes</taxon>
        <taxon>Goodeidae</taxon>
        <taxon>Xenotaenia</taxon>
    </lineage>
</organism>
<accession>A0ABV0W335</accession>
<sequence>IKEEFRRITTISLEETFMRKLDVYTPCLLQLMRGKVGVAGSRMCLLLDTINQSQIVEKKRDAVICCLIEYLGEKQEEVFQDCQGEHEDHTDQTMKVLVIHNPLAEKDPAEVSVVIDGNRVLNGCGNRTKACMLLMGLIYGLNLEYPKMFKNAFAVFQKNFLELDGAKLPRKVHSLKGNLMKCT</sequence>
<name>A0ABV0W335_9TELE</name>
<keyword evidence="2" id="KW-1185">Reference proteome</keyword>